<dbReference type="PATRIC" id="fig|1230458.4.peg.1120"/>
<evidence type="ECO:0000313" key="5">
    <source>
        <dbReference type="EMBL" id="ELY94789.1"/>
    </source>
</evidence>
<dbReference type="PANTHER" id="PTHR34236">
    <property type="entry name" value="DIMETHYL SULFOXIDE REDUCTASE TRANSCRIPTIONAL ACTIVATOR"/>
    <property type="match status" value="1"/>
</dbReference>
<reference evidence="5 6" key="1">
    <citation type="journal article" date="2014" name="PLoS Genet.">
        <title>Phylogenetically driven sequencing of extremely halophilic archaea reveals strategies for static and dynamic osmo-response.</title>
        <authorList>
            <person name="Becker E.A."/>
            <person name="Seitzer P.M."/>
            <person name="Tritt A."/>
            <person name="Larsen D."/>
            <person name="Krusor M."/>
            <person name="Yao A.I."/>
            <person name="Wu D."/>
            <person name="Madern D."/>
            <person name="Eisen J.A."/>
            <person name="Darling A.E."/>
            <person name="Facciotti M.T."/>
        </authorList>
    </citation>
    <scope>NUCLEOTIDE SEQUENCE [LARGE SCALE GENOMIC DNA]</scope>
    <source>
        <strain evidence="5 6">DSM 12281</strain>
    </source>
</reference>
<proteinExistence type="predicted"/>
<feature type="domain" description="HVO-0513-like N-terminal" evidence="4">
    <location>
        <begin position="2"/>
        <end position="117"/>
    </location>
</feature>
<organism evidence="5 6">
    <name type="scientific">Natrialba taiwanensis DSM 12281</name>
    <dbReference type="NCBI Taxonomy" id="1230458"/>
    <lineage>
        <taxon>Archaea</taxon>
        <taxon>Methanobacteriati</taxon>
        <taxon>Methanobacteriota</taxon>
        <taxon>Stenosarchaea group</taxon>
        <taxon>Halobacteria</taxon>
        <taxon>Halobacteriales</taxon>
        <taxon>Natrialbaceae</taxon>
        <taxon>Natrialba</taxon>
    </lineage>
</organism>
<evidence type="ECO:0000256" key="2">
    <source>
        <dbReference type="ARBA" id="ARBA00023163"/>
    </source>
</evidence>
<keyword evidence="6" id="KW-1185">Reference proteome</keyword>
<sequence length="189" mass="21110">MRLLPDGTMVELYRAEGDVDALITELDGDPSCLQYEICGRNERECYLYNHCRPDEQLRHLHSILDRHALMVDLPIRIETGVGVTIRIVGPETQLYDAFHAFPETIRANMTIENIGSYVPETPEIRSVLTNRQLEVIEAAIAVGYYATPRTATAADVAERIGCARSTASEHLRNGEARLIMALPTGSQTR</sequence>
<dbReference type="EMBL" id="AOIL01000016">
    <property type="protein sequence ID" value="ELY94789.1"/>
    <property type="molecule type" value="Genomic_DNA"/>
</dbReference>
<comment type="caution">
    <text evidence="5">The sequence shown here is derived from an EMBL/GenBank/DDBJ whole genome shotgun (WGS) entry which is preliminary data.</text>
</comment>
<name>M0A8B0_9EURY</name>
<evidence type="ECO:0000256" key="1">
    <source>
        <dbReference type="ARBA" id="ARBA00023015"/>
    </source>
</evidence>
<protein>
    <submittedName>
        <fullName evidence="5">HTH DNA binding domain-containing protein</fullName>
    </submittedName>
</protein>
<keyword evidence="1" id="KW-0805">Transcription regulation</keyword>
<dbReference type="Pfam" id="PF04967">
    <property type="entry name" value="HTH_10"/>
    <property type="match status" value="1"/>
</dbReference>
<evidence type="ECO:0000259" key="3">
    <source>
        <dbReference type="Pfam" id="PF04967"/>
    </source>
</evidence>
<dbReference type="Proteomes" id="UP000011648">
    <property type="component" value="Unassembled WGS sequence"/>
</dbReference>
<dbReference type="InterPro" id="IPR007050">
    <property type="entry name" value="HTH_bacterioopsin"/>
</dbReference>
<dbReference type="STRING" id="1230458.C484_05552"/>
<keyword evidence="2" id="KW-0804">Transcription</keyword>
<dbReference type="InterPro" id="IPR056493">
    <property type="entry name" value="HVO_0513_N"/>
</dbReference>
<evidence type="ECO:0000313" key="6">
    <source>
        <dbReference type="Proteomes" id="UP000011648"/>
    </source>
</evidence>
<dbReference type="PANTHER" id="PTHR34236:SF1">
    <property type="entry name" value="DIMETHYL SULFOXIDE REDUCTASE TRANSCRIPTIONAL ACTIVATOR"/>
    <property type="match status" value="1"/>
</dbReference>
<accession>M0A8B0</accession>
<feature type="domain" description="HTH bat-type" evidence="3">
    <location>
        <begin position="128"/>
        <end position="179"/>
    </location>
</feature>
<dbReference type="AlphaFoldDB" id="M0A8B0"/>
<dbReference type="OrthoDB" id="165911at2157"/>
<dbReference type="Pfam" id="PF24278">
    <property type="entry name" value="HVO_0513_N"/>
    <property type="match status" value="1"/>
</dbReference>
<evidence type="ECO:0000259" key="4">
    <source>
        <dbReference type="Pfam" id="PF24278"/>
    </source>
</evidence>
<gene>
    <name evidence="5" type="ORF">C484_05552</name>
</gene>